<dbReference type="FunFam" id="1.10.287.130:FF:000045">
    <property type="entry name" value="Two-component system sensor histidine kinase/response regulator"/>
    <property type="match status" value="1"/>
</dbReference>
<dbReference type="InterPro" id="IPR011123">
    <property type="entry name" value="Y_Y_Y"/>
</dbReference>
<keyword evidence="9" id="KW-0805">Transcription regulation</keyword>
<dbReference type="Gene3D" id="2.60.40.10">
    <property type="entry name" value="Immunoglobulins"/>
    <property type="match status" value="1"/>
</dbReference>
<dbReference type="GO" id="GO:0000155">
    <property type="term" value="F:phosphorelay sensor kinase activity"/>
    <property type="evidence" value="ECO:0007669"/>
    <property type="project" value="InterPro"/>
</dbReference>
<dbReference type="InterPro" id="IPR036890">
    <property type="entry name" value="HATPase_C_sf"/>
</dbReference>
<dbReference type="SUPFAM" id="SSF55874">
    <property type="entry name" value="ATPase domain of HSP90 chaperone/DNA topoisomerase II/histidine kinase"/>
    <property type="match status" value="1"/>
</dbReference>
<dbReference type="SUPFAM" id="SSF52172">
    <property type="entry name" value="CheY-like"/>
    <property type="match status" value="1"/>
</dbReference>
<dbReference type="SMART" id="SM00448">
    <property type="entry name" value="REC"/>
    <property type="match status" value="1"/>
</dbReference>
<dbReference type="Gene3D" id="1.10.10.60">
    <property type="entry name" value="Homeodomain-like"/>
    <property type="match status" value="1"/>
</dbReference>
<dbReference type="RefSeq" id="WP_146229811.1">
    <property type="nucleotide sequence ID" value="NZ_QKLU01000003.1"/>
</dbReference>
<evidence type="ECO:0000256" key="3">
    <source>
        <dbReference type="ARBA" id="ARBA00022553"/>
    </source>
</evidence>
<dbReference type="PROSITE" id="PS50110">
    <property type="entry name" value="RESPONSE_REGULATORY"/>
    <property type="match status" value="1"/>
</dbReference>
<keyword evidence="5" id="KW-0547">Nucleotide-binding</keyword>
<dbReference type="SMART" id="SM00342">
    <property type="entry name" value="HTH_ARAC"/>
    <property type="match status" value="1"/>
</dbReference>
<dbReference type="CDD" id="cd17574">
    <property type="entry name" value="REC_OmpR"/>
    <property type="match status" value="1"/>
</dbReference>
<evidence type="ECO:0000256" key="11">
    <source>
        <dbReference type="ARBA" id="ARBA00023163"/>
    </source>
</evidence>
<dbReference type="Gene3D" id="1.10.287.130">
    <property type="match status" value="1"/>
</dbReference>
<comment type="caution">
    <text evidence="17">The sequence shown here is derived from an EMBL/GenBank/DDBJ whole genome shotgun (WGS) entry which is preliminary data.</text>
</comment>
<dbReference type="GO" id="GO:0005524">
    <property type="term" value="F:ATP binding"/>
    <property type="evidence" value="ECO:0007669"/>
    <property type="project" value="UniProtKB-KW"/>
</dbReference>
<keyword evidence="3 12" id="KW-0597">Phosphoprotein</keyword>
<feature type="modified residue" description="4-aspartylphosphate" evidence="12">
    <location>
        <position position="1144"/>
    </location>
</feature>
<dbReference type="SMART" id="SM00387">
    <property type="entry name" value="HATPase_c"/>
    <property type="match status" value="1"/>
</dbReference>
<feature type="domain" description="HTH araC/xylS-type" evidence="14">
    <location>
        <begin position="1243"/>
        <end position="1341"/>
    </location>
</feature>
<dbReference type="Gene3D" id="3.30.565.10">
    <property type="entry name" value="Histidine kinase-like ATPase, C-terminal domain"/>
    <property type="match status" value="1"/>
</dbReference>
<keyword evidence="18" id="KW-1185">Reference proteome</keyword>
<feature type="transmembrane region" description="Helical" evidence="13">
    <location>
        <begin position="791"/>
        <end position="813"/>
    </location>
</feature>
<name>A0A318UG87_9SPHI</name>
<evidence type="ECO:0000256" key="7">
    <source>
        <dbReference type="ARBA" id="ARBA00022840"/>
    </source>
</evidence>
<feature type="domain" description="Histidine kinase" evidence="15">
    <location>
        <begin position="834"/>
        <end position="1038"/>
    </location>
</feature>
<evidence type="ECO:0000256" key="13">
    <source>
        <dbReference type="SAM" id="Phobius"/>
    </source>
</evidence>
<keyword evidence="13" id="KW-1133">Transmembrane helix</keyword>
<keyword evidence="10" id="KW-0238">DNA-binding</keyword>
<dbReference type="FunFam" id="2.60.40.10:FF:000791">
    <property type="entry name" value="Two-component system sensor histidine kinase/response regulator"/>
    <property type="match status" value="1"/>
</dbReference>
<dbReference type="GO" id="GO:0003700">
    <property type="term" value="F:DNA-binding transcription factor activity"/>
    <property type="evidence" value="ECO:0007669"/>
    <property type="project" value="InterPro"/>
</dbReference>
<evidence type="ECO:0000256" key="6">
    <source>
        <dbReference type="ARBA" id="ARBA00022777"/>
    </source>
</evidence>
<dbReference type="SUPFAM" id="SSF46689">
    <property type="entry name" value="Homeodomain-like"/>
    <property type="match status" value="1"/>
</dbReference>
<dbReference type="EMBL" id="QKLU01000003">
    <property type="protein sequence ID" value="PYF75153.1"/>
    <property type="molecule type" value="Genomic_DNA"/>
</dbReference>
<dbReference type="Gene3D" id="2.130.10.10">
    <property type="entry name" value="YVTN repeat-like/Quinoprotein amine dehydrogenase"/>
    <property type="match status" value="2"/>
</dbReference>
<dbReference type="InterPro" id="IPR011006">
    <property type="entry name" value="CheY-like_superfamily"/>
</dbReference>
<comment type="catalytic activity">
    <reaction evidence="1">
        <text>ATP + protein L-histidine = ADP + protein N-phospho-L-histidine.</text>
        <dbReference type="EC" id="2.7.13.3"/>
    </reaction>
</comment>
<evidence type="ECO:0000313" key="17">
    <source>
        <dbReference type="EMBL" id="PYF75153.1"/>
    </source>
</evidence>
<dbReference type="Pfam" id="PF07495">
    <property type="entry name" value="Y_Y_Y"/>
    <property type="match status" value="1"/>
</dbReference>
<dbReference type="PROSITE" id="PS00041">
    <property type="entry name" value="HTH_ARAC_FAMILY_1"/>
    <property type="match status" value="1"/>
</dbReference>
<dbReference type="Pfam" id="PF00072">
    <property type="entry name" value="Response_reg"/>
    <property type="match status" value="1"/>
</dbReference>
<organism evidence="17 18">
    <name type="scientific">Pedobacter nutrimenti</name>
    <dbReference type="NCBI Taxonomy" id="1241337"/>
    <lineage>
        <taxon>Bacteria</taxon>
        <taxon>Pseudomonadati</taxon>
        <taxon>Bacteroidota</taxon>
        <taxon>Sphingobacteriia</taxon>
        <taxon>Sphingobacteriales</taxon>
        <taxon>Sphingobacteriaceae</taxon>
        <taxon>Pedobacter</taxon>
    </lineage>
</organism>
<dbReference type="InterPro" id="IPR018062">
    <property type="entry name" value="HTH_AraC-typ_CS"/>
</dbReference>
<keyword evidence="13" id="KW-0472">Membrane</keyword>
<dbReference type="InterPro" id="IPR036097">
    <property type="entry name" value="HisK_dim/P_sf"/>
</dbReference>
<evidence type="ECO:0000259" key="14">
    <source>
        <dbReference type="PROSITE" id="PS01124"/>
    </source>
</evidence>
<dbReference type="PROSITE" id="PS01124">
    <property type="entry name" value="HTH_ARAC_FAMILY_2"/>
    <property type="match status" value="1"/>
</dbReference>
<dbReference type="Pfam" id="PF07494">
    <property type="entry name" value="Reg_prop"/>
    <property type="match status" value="9"/>
</dbReference>
<evidence type="ECO:0000256" key="9">
    <source>
        <dbReference type="ARBA" id="ARBA00023015"/>
    </source>
</evidence>
<evidence type="ECO:0000259" key="15">
    <source>
        <dbReference type="PROSITE" id="PS50109"/>
    </source>
</evidence>
<dbReference type="SUPFAM" id="SSF63829">
    <property type="entry name" value="Calcium-dependent phosphotriesterase"/>
    <property type="match status" value="2"/>
</dbReference>
<dbReference type="OrthoDB" id="9809670at2"/>
<keyword evidence="13" id="KW-0812">Transmembrane</keyword>
<dbReference type="InterPro" id="IPR009057">
    <property type="entry name" value="Homeodomain-like_sf"/>
</dbReference>
<dbReference type="InterPro" id="IPR011110">
    <property type="entry name" value="Reg_prop"/>
</dbReference>
<keyword evidence="6 17" id="KW-0418">Kinase</keyword>
<feature type="domain" description="Response regulatory" evidence="16">
    <location>
        <begin position="1096"/>
        <end position="1211"/>
    </location>
</feature>
<evidence type="ECO:0000256" key="12">
    <source>
        <dbReference type="PROSITE-ProRule" id="PRU00169"/>
    </source>
</evidence>
<dbReference type="InterPro" id="IPR003594">
    <property type="entry name" value="HATPase_dom"/>
</dbReference>
<evidence type="ECO:0000256" key="1">
    <source>
        <dbReference type="ARBA" id="ARBA00000085"/>
    </source>
</evidence>
<reference evidence="17 18" key="1">
    <citation type="submission" date="2018-06" db="EMBL/GenBank/DDBJ databases">
        <title>Genomic Encyclopedia of Archaeal and Bacterial Type Strains, Phase II (KMG-II): from individual species to whole genera.</title>
        <authorList>
            <person name="Goeker M."/>
        </authorList>
    </citation>
    <scope>NUCLEOTIDE SEQUENCE [LARGE SCALE GENOMIC DNA]</scope>
    <source>
        <strain evidence="17 18">DSM 27372</strain>
    </source>
</reference>
<gene>
    <name evidence="17" type="ORF">B0O44_103602</name>
</gene>
<dbReference type="Gene3D" id="3.40.50.2300">
    <property type="match status" value="1"/>
</dbReference>
<dbReference type="InterPro" id="IPR015943">
    <property type="entry name" value="WD40/YVTN_repeat-like_dom_sf"/>
</dbReference>
<sequence>MKRIVFFIAFLFLHWTSRAQELRFNQLMTRNGLSQNSIFAIAQDSRGFMWYGSRFGLNRYDGHGFRLYKSIASDSTTLSDDYILSIYCDAQKTLWVGTSNGLNKFNPILNSFERIYLPGGVHAITCIYQDKSGKLWAGSSKGLYQLRDRDHNVFVPAWKTGIPGNITATEILSLFEDDQGQLWIGTNKGLACIAKNRGAVKLFTSNNNNNSISDNAVTAIVQDKQQNLWFGTETGGLNLFQKKDQSFTRFQHTEGTGGGIVHNAIRKMIIDRHGELWIGTQEGLSILQPQSRTFRSFQHRKANNQSLNQNSIYSLYEDRNGSVWIGTYYGGVNVRYAFATNFKTWQYDEKQPGLNHNVISSIVSDQDDNLWIGTEGGGLSHFNKNTKAFRAYNYSHGDAGSLGSNLVKILYRDKENHLWIGTHGGDLNLFNPANQHFVHYRTQGEKGSSTRSEIVALLEDHKGALWVGSQTGLKIFKKSGAELSPSPQIPAVKNLSSKNIKVLFEDSRKNIWIATTAGLYQYIPGAASLLYFKLSQGSNSVNNNANYINCIQEDSKGNIWVGLYYGGLSKYELQFKTFRKPYTVKDGLANNNVLGILEDGQQQLWISTSNGLSKFDPQRHVFQTYTTSDGLSSDEFNYNSFFKATDGTMYFGGFNGLTYFQPEEIGKNSFKAPMVFTGLRLFNEPIGIRSREQLLDRDIGFTKKLVFKHDQNIFSIEFALLNYIKAGKNKYAYKLEGINEEWIESHTPAATYTNLPAGSYTFLVKGANNDGVWSSPIQMQIEISPPLWKTWWAYGLYAVLLAVVIFFITRFFYLRGLLRKDEELHQIKLNFFTNISHEIRTHLTLIMAPVEKLMDNQKDPKAIEQLKGIKNNADRLLKLVSELMDFRKADTKNLKLKVARYDLVPFIQDIYNSFKELSVKKQIGFTFEHPGQPVLLYFDSEQLEKVFFNLLSNAFKFTPDHGKITIVVYQQAEEVQIHIVDTGRGISPEYLDQLFVNYFQVDDHSIQNTGYGIGLALSRHIIELHKGKIEVKSETARGQQHGHTCFNICLRSGKQHFSEDQLRTQPHPLKPYIIPLIESEPASDPEIAPKTPKNYTIQIVEDHTGLQQLIRESLEQDYHILLSSNGKQGWDMAVNEIPDLIISDVMMPEMDGFTLCDQLKKDERTDHIPVLLLTAKTEQNDQITGLSRGADVYLTKPFSVKVLQLQVHNLMQAREKLRRKYSKGFIPEPNPLEPDQAGEQFLSRMVLLIEQHMEDEDFGVEMLAEKTGMSLPVLYKKLKALTGLSVNDFSKTIRLKKAAQLLLQKKYTVYEVGYMVGFSDRKYFSKEFKKQFGKTPTDYIQ</sequence>
<evidence type="ECO:0000313" key="18">
    <source>
        <dbReference type="Proteomes" id="UP000248198"/>
    </source>
</evidence>
<dbReference type="PANTHER" id="PTHR43547:SF2">
    <property type="entry name" value="HYBRID SIGNAL TRANSDUCTION HISTIDINE KINASE C"/>
    <property type="match status" value="1"/>
</dbReference>
<dbReference type="SMART" id="SM00388">
    <property type="entry name" value="HisKA"/>
    <property type="match status" value="1"/>
</dbReference>
<keyword evidence="4" id="KW-0808">Transferase</keyword>
<dbReference type="InterPro" id="IPR013783">
    <property type="entry name" value="Ig-like_fold"/>
</dbReference>
<dbReference type="InterPro" id="IPR005467">
    <property type="entry name" value="His_kinase_dom"/>
</dbReference>
<dbReference type="InterPro" id="IPR004358">
    <property type="entry name" value="Sig_transdc_His_kin-like_C"/>
</dbReference>
<dbReference type="GO" id="GO:0043565">
    <property type="term" value="F:sequence-specific DNA binding"/>
    <property type="evidence" value="ECO:0007669"/>
    <property type="project" value="InterPro"/>
</dbReference>
<dbReference type="Pfam" id="PF02518">
    <property type="entry name" value="HATPase_c"/>
    <property type="match status" value="1"/>
</dbReference>
<evidence type="ECO:0000256" key="4">
    <source>
        <dbReference type="ARBA" id="ARBA00022679"/>
    </source>
</evidence>
<evidence type="ECO:0000256" key="10">
    <source>
        <dbReference type="ARBA" id="ARBA00023125"/>
    </source>
</evidence>
<accession>A0A318UG87</accession>
<evidence type="ECO:0000256" key="5">
    <source>
        <dbReference type="ARBA" id="ARBA00022741"/>
    </source>
</evidence>
<dbReference type="Pfam" id="PF00512">
    <property type="entry name" value="HisKA"/>
    <property type="match status" value="1"/>
</dbReference>
<protein>
    <recommendedName>
        <fullName evidence="2">histidine kinase</fullName>
        <ecNumber evidence="2">2.7.13.3</ecNumber>
    </recommendedName>
</protein>
<dbReference type="PRINTS" id="PR00344">
    <property type="entry name" value="BCTRLSENSOR"/>
</dbReference>
<keyword evidence="7" id="KW-0067">ATP-binding</keyword>
<dbReference type="InterPro" id="IPR001789">
    <property type="entry name" value="Sig_transdc_resp-reg_receiver"/>
</dbReference>
<dbReference type="Pfam" id="PF12833">
    <property type="entry name" value="HTH_18"/>
    <property type="match status" value="1"/>
</dbReference>
<dbReference type="CDD" id="cd00082">
    <property type="entry name" value="HisKA"/>
    <property type="match status" value="1"/>
</dbReference>
<dbReference type="PROSITE" id="PS50109">
    <property type="entry name" value="HIS_KIN"/>
    <property type="match status" value="1"/>
</dbReference>
<evidence type="ECO:0000256" key="8">
    <source>
        <dbReference type="ARBA" id="ARBA00023012"/>
    </source>
</evidence>
<dbReference type="EC" id="2.7.13.3" evidence="2"/>
<keyword evidence="8" id="KW-0902">Two-component regulatory system</keyword>
<dbReference type="PANTHER" id="PTHR43547">
    <property type="entry name" value="TWO-COMPONENT HISTIDINE KINASE"/>
    <property type="match status" value="1"/>
</dbReference>
<dbReference type="Proteomes" id="UP000248198">
    <property type="component" value="Unassembled WGS sequence"/>
</dbReference>
<evidence type="ECO:0000259" key="16">
    <source>
        <dbReference type="PROSITE" id="PS50110"/>
    </source>
</evidence>
<evidence type="ECO:0000256" key="2">
    <source>
        <dbReference type="ARBA" id="ARBA00012438"/>
    </source>
</evidence>
<keyword evidence="11" id="KW-0804">Transcription</keyword>
<dbReference type="InterPro" id="IPR003661">
    <property type="entry name" value="HisK_dim/P_dom"/>
</dbReference>
<dbReference type="FunFam" id="3.30.565.10:FF:000037">
    <property type="entry name" value="Hybrid sensor histidine kinase/response regulator"/>
    <property type="match status" value="1"/>
</dbReference>
<proteinExistence type="predicted"/>
<dbReference type="InterPro" id="IPR018060">
    <property type="entry name" value="HTH_AraC"/>
</dbReference>
<dbReference type="SUPFAM" id="SSF47384">
    <property type="entry name" value="Homodimeric domain of signal transducing histidine kinase"/>
    <property type="match status" value="1"/>
</dbReference>